<accession>A0A699YSN6</accession>
<gene>
    <name evidence="2" type="ORF">HaLaN_07951</name>
</gene>
<organism evidence="2 3">
    <name type="scientific">Haematococcus lacustris</name>
    <name type="common">Green alga</name>
    <name type="synonym">Haematococcus pluvialis</name>
    <dbReference type="NCBI Taxonomy" id="44745"/>
    <lineage>
        <taxon>Eukaryota</taxon>
        <taxon>Viridiplantae</taxon>
        <taxon>Chlorophyta</taxon>
        <taxon>core chlorophytes</taxon>
        <taxon>Chlorophyceae</taxon>
        <taxon>CS clade</taxon>
        <taxon>Chlamydomonadales</taxon>
        <taxon>Haematococcaceae</taxon>
        <taxon>Haematococcus</taxon>
    </lineage>
</organism>
<feature type="region of interest" description="Disordered" evidence="1">
    <location>
        <begin position="189"/>
        <end position="215"/>
    </location>
</feature>
<protein>
    <submittedName>
        <fullName evidence="2">Uncharacterized protein</fullName>
    </submittedName>
</protein>
<dbReference type="AlphaFoldDB" id="A0A699YSN6"/>
<evidence type="ECO:0000256" key="1">
    <source>
        <dbReference type="SAM" id="MobiDB-lite"/>
    </source>
</evidence>
<evidence type="ECO:0000313" key="3">
    <source>
        <dbReference type="Proteomes" id="UP000485058"/>
    </source>
</evidence>
<feature type="region of interest" description="Disordered" evidence="1">
    <location>
        <begin position="49"/>
        <end position="116"/>
    </location>
</feature>
<reference evidence="2 3" key="1">
    <citation type="submission" date="2020-02" db="EMBL/GenBank/DDBJ databases">
        <title>Draft genome sequence of Haematococcus lacustris strain NIES-144.</title>
        <authorList>
            <person name="Morimoto D."/>
            <person name="Nakagawa S."/>
            <person name="Yoshida T."/>
            <person name="Sawayama S."/>
        </authorList>
    </citation>
    <scope>NUCLEOTIDE SEQUENCE [LARGE SCALE GENOMIC DNA]</scope>
    <source>
        <strain evidence="2 3">NIES-144</strain>
    </source>
</reference>
<sequence length="256" mass="25639">MVTCDPACFIIRLAYFITMFQSAQLLQPYVTLACEPLLEVLATAGSATPCSELKPDPDSAGPGPLAHPVVDHGSHPSPPVDGLGPGGEESSGGEGEVAIGSSQTTPSERLHSSVGGRDANDHYVVVLRVQQLAALVVAAADGALPGPTCSRAAHQLMNPVDIPSAGPAVATLPSCAACPRLASPEPCSHGLPHLPPAPQWPRGQPDAGGLPGPPSQLSIPTTALLLATVSSAAVPTLMEGVVLDGGFGGPGSRAGC</sequence>
<proteinExistence type="predicted"/>
<comment type="caution">
    <text evidence="2">The sequence shown here is derived from an EMBL/GenBank/DDBJ whole genome shotgun (WGS) entry which is preliminary data.</text>
</comment>
<feature type="compositionally biased region" description="Gly residues" evidence="1">
    <location>
        <begin position="83"/>
        <end position="95"/>
    </location>
</feature>
<name>A0A699YSN6_HAELA</name>
<keyword evidence="3" id="KW-1185">Reference proteome</keyword>
<feature type="non-terminal residue" evidence="2">
    <location>
        <position position="1"/>
    </location>
</feature>
<dbReference type="Proteomes" id="UP000485058">
    <property type="component" value="Unassembled WGS sequence"/>
</dbReference>
<dbReference type="EMBL" id="BLLF01000488">
    <property type="protein sequence ID" value="GFH12295.1"/>
    <property type="molecule type" value="Genomic_DNA"/>
</dbReference>
<evidence type="ECO:0000313" key="2">
    <source>
        <dbReference type="EMBL" id="GFH12295.1"/>
    </source>
</evidence>